<dbReference type="EMBL" id="JANDHW010000003">
    <property type="protein sequence ID" value="MCP9611200.1"/>
    <property type="molecule type" value="Genomic_DNA"/>
</dbReference>
<dbReference type="InterPro" id="IPR053713">
    <property type="entry name" value="Bact_OM_Channel_sf"/>
</dbReference>
<proteinExistence type="predicted"/>
<dbReference type="InterPro" id="IPR019619">
    <property type="entry name" value="DUF2490"/>
</dbReference>
<gene>
    <name evidence="2" type="ORF">NMU02_03735</name>
</gene>
<dbReference type="RefSeq" id="WP_255025910.1">
    <property type="nucleotide sequence ID" value="NZ_JANDHW010000003.1"/>
</dbReference>
<organism evidence="2 3">
    <name type="scientific">Coprobacter tertius</name>
    <dbReference type="NCBI Taxonomy" id="2944915"/>
    <lineage>
        <taxon>Bacteria</taxon>
        <taxon>Pseudomonadati</taxon>
        <taxon>Bacteroidota</taxon>
        <taxon>Bacteroidia</taxon>
        <taxon>Bacteroidales</taxon>
        <taxon>Barnesiellaceae</taxon>
        <taxon>Coprobacter</taxon>
    </lineage>
</organism>
<protein>
    <submittedName>
        <fullName evidence="2">DUF2490 domain-containing protein</fullName>
    </submittedName>
</protein>
<evidence type="ECO:0000313" key="2">
    <source>
        <dbReference type="EMBL" id="MCP9611200.1"/>
    </source>
</evidence>
<evidence type="ECO:0000313" key="3">
    <source>
        <dbReference type="Proteomes" id="UP001205603"/>
    </source>
</evidence>
<accession>A0ABT1MEZ1</accession>
<dbReference type="Proteomes" id="UP001205603">
    <property type="component" value="Unassembled WGS sequence"/>
</dbReference>
<dbReference type="Gene3D" id="2.40.160.40">
    <property type="entry name" value="monomeric porin ompg"/>
    <property type="match status" value="1"/>
</dbReference>
<reference evidence="2 3" key="1">
    <citation type="submission" date="2022-07" db="EMBL/GenBank/DDBJ databases">
        <title>Fecal culturing of patients with breast cancer.</title>
        <authorList>
            <person name="Teng N.M.Y."/>
            <person name="Kiu R."/>
            <person name="Evans R."/>
            <person name="Baker D.J."/>
            <person name="Zenner C."/>
            <person name="Robinson S.D."/>
            <person name="Hall L.J."/>
        </authorList>
    </citation>
    <scope>NUCLEOTIDE SEQUENCE [LARGE SCALE GENOMIC DNA]</scope>
    <source>
        <strain evidence="2 3">LH1063</strain>
    </source>
</reference>
<evidence type="ECO:0000256" key="1">
    <source>
        <dbReference type="ARBA" id="ARBA00022729"/>
    </source>
</evidence>
<keyword evidence="1" id="KW-0732">Signal</keyword>
<dbReference type="Pfam" id="PF10677">
    <property type="entry name" value="DUF2490"/>
    <property type="match status" value="1"/>
</dbReference>
<name>A0ABT1MEZ1_9BACT</name>
<comment type="caution">
    <text evidence="2">The sequence shown here is derived from an EMBL/GenBank/DDBJ whole genome shotgun (WGS) entry which is preliminary data.</text>
</comment>
<sequence>MPNPVYAVSNDYGGIFNLSVSKKFGKRVNLQIQESLWINENFSDYERNMPSACITVSLWKEYLKANARYCYLNQKNLKNEIKNRHRYQIGLLTGYKWEHFSASLNSRFESTYTHHVNIPNNRWRNLVTFNYTISPKCRWKPVIDIEFFNFLNNPKGNGLERIWYEAGVEFSIDKKNAVEFKLREEQMIKSSPKQANMFLNFSYKIKL</sequence>
<keyword evidence="3" id="KW-1185">Reference proteome</keyword>